<dbReference type="Gene3D" id="3.30.70.100">
    <property type="match status" value="1"/>
</dbReference>
<name>A0ABQ5XEJ9_9GAMM</name>
<dbReference type="PANTHER" id="PTHR37811">
    <property type="entry name" value="BLL5343 PROTEIN"/>
    <property type="match status" value="1"/>
</dbReference>
<sequence>MSKRSLFAVVFEVKPNAARKDEYLQIAASLRPALMKIPGFLENERFGSRSRDGYLLSLSLWDNEKALVQWRTLEQHHAAQVRGREGVLDDYRIRVGEVTRVAGSFADRNIGWMRQDRTEVGPATALTIIDGVLSEDSALSQLTDAANPLMLEREVFEHLNTSARGATLASWSMQQEADDFADQAIRYNDARANIYAIRVVRDYGLKDRREAPQYYPKKM</sequence>
<dbReference type="PANTHER" id="PTHR37811:SF2">
    <property type="entry name" value="ABM DOMAIN-CONTAINING PROTEIN"/>
    <property type="match status" value="1"/>
</dbReference>
<feature type="domain" description="ABM" evidence="1">
    <location>
        <begin position="7"/>
        <end position="80"/>
    </location>
</feature>
<dbReference type="InterPro" id="IPR007138">
    <property type="entry name" value="ABM_dom"/>
</dbReference>
<dbReference type="GO" id="GO:0004497">
    <property type="term" value="F:monooxygenase activity"/>
    <property type="evidence" value="ECO:0007669"/>
    <property type="project" value="UniProtKB-KW"/>
</dbReference>
<dbReference type="Pfam" id="PF03992">
    <property type="entry name" value="ABM"/>
    <property type="match status" value="1"/>
</dbReference>
<evidence type="ECO:0000259" key="1">
    <source>
        <dbReference type="Pfam" id="PF03992"/>
    </source>
</evidence>
<protein>
    <submittedName>
        <fullName evidence="2">Antibiotic biosynthesis monooxygenase</fullName>
    </submittedName>
</protein>
<proteinExistence type="predicted"/>
<gene>
    <name evidence="2" type="ORF">GCM10007898_25360</name>
</gene>
<dbReference type="SUPFAM" id="SSF54909">
    <property type="entry name" value="Dimeric alpha+beta barrel"/>
    <property type="match status" value="1"/>
</dbReference>
<dbReference type="InterPro" id="IPR011008">
    <property type="entry name" value="Dimeric_a/b-barrel"/>
</dbReference>
<accession>A0ABQ5XEJ9</accession>
<keyword evidence="2" id="KW-0560">Oxidoreductase</keyword>
<dbReference type="Proteomes" id="UP001156627">
    <property type="component" value="Unassembled WGS sequence"/>
</dbReference>
<comment type="caution">
    <text evidence="2">The sequence shown here is derived from an EMBL/GenBank/DDBJ whole genome shotgun (WGS) entry which is preliminary data.</text>
</comment>
<keyword evidence="3" id="KW-1185">Reference proteome</keyword>
<dbReference type="RefSeq" id="WP_284332404.1">
    <property type="nucleotide sequence ID" value="NZ_BSOA01000027.1"/>
</dbReference>
<keyword evidence="2" id="KW-0503">Monooxygenase</keyword>
<evidence type="ECO:0000313" key="3">
    <source>
        <dbReference type="Proteomes" id="UP001156627"/>
    </source>
</evidence>
<organism evidence="2 3">
    <name type="scientific">Dyella flagellata</name>
    <dbReference type="NCBI Taxonomy" id="1867833"/>
    <lineage>
        <taxon>Bacteria</taxon>
        <taxon>Pseudomonadati</taxon>
        <taxon>Pseudomonadota</taxon>
        <taxon>Gammaproteobacteria</taxon>
        <taxon>Lysobacterales</taxon>
        <taxon>Rhodanobacteraceae</taxon>
        <taxon>Dyella</taxon>
    </lineage>
</organism>
<evidence type="ECO:0000313" key="2">
    <source>
        <dbReference type="EMBL" id="GLQ88965.1"/>
    </source>
</evidence>
<dbReference type="InterPro" id="IPR052936">
    <property type="entry name" value="Jasmonate_Hydroxylase-like"/>
</dbReference>
<reference evidence="3" key="1">
    <citation type="journal article" date="2019" name="Int. J. Syst. Evol. Microbiol.">
        <title>The Global Catalogue of Microorganisms (GCM) 10K type strain sequencing project: providing services to taxonomists for standard genome sequencing and annotation.</title>
        <authorList>
            <consortium name="The Broad Institute Genomics Platform"/>
            <consortium name="The Broad Institute Genome Sequencing Center for Infectious Disease"/>
            <person name="Wu L."/>
            <person name="Ma J."/>
        </authorList>
    </citation>
    <scope>NUCLEOTIDE SEQUENCE [LARGE SCALE GENOMIC DNA]</scope>
    <source>
        <strain evidence="3">NBRC 111981</strain>
    </source>
</reference>
<dbReference type="EMBL" id="BSOA01000027">
    <property type="protein sequence ID" value="GLQ88965.1"/>
    <property type="molecule type" value="Genomic_DNA"/>
</dbReference>